<dbReference type="GO" id="GO:0000122">
    <property type="term" value="P:negative regulation of transcription by RNA polymerase II"/>
    <property type="evidence" value="ECO:0007669"/>
    <property type="project" value="InterPro"/>
</dbReference>
<reference evidence="3" key="1">
    <citation type="journal article" date="2023" name="bioRxiv">
        <title>Scaffold-level genome assemblies of two parasitoid biocontrol wasps reveal the parthenogenesis mechanism and an associated novel virus.</title>
        <authorList>
            <person name="Inwood S."/>
            <person name="Skelly J."/>
            <person name="Guhlin J."/>
            <person name="Harrop T."/>
            <person name="Goldson S."/>
            <person name="Dearden P."/>
        </authorList>
    </citation>
    <scope>NUCLEOTIDE SEQUENCE</scope>
    <source>
        <strain evidence="3">Lincoln</strain>
        <tissue evidence="3">Whole body</tissue>
    </source>
</reference>
<dbReference type="InterPro" id="IPR004127">
    <property type="entry name" value="Prefoldin_subunit_alpha"/>
</dbReference>
<evidence type="ECO:0000313" key="4">
    <source>
        <dbReference type="Proteomes" id="UP001168972"/>
    </source>
</evidence>
<reference evidence="3" key="2">
    <citation type="submission" date="2023-03" db="EMBL/GenBank/DDBJ databases">
        <authorList>
            <person name="Inwood S.N."/>
            <person name="Skelly J.G."/>
            <person name="Guhlin J."/>
            <person name="Harrop T.W.R."/>
            <person name="Goldson S.G."/>
            <person name="Dearden P.K."/>
        </authorList>
    </citation>
    <scope>NUCLEOTIDE SEQUENCE</scope>
    <source>
        <strain evidence="3">Lincoln</strain>
        <tissue evidence="3">Whole body</tissue>
    </source>
</reference>
<evidence type="ECO:0000256" key="1">
    <source>
        <dbReference type="ARBA" id="ARBA00007666"/>
    </source>
</evidence>
<evidence type="ECO:0000313" key="3">
    <source>
        <dbReference type="EMBL" id="KAK0182466.1"/>
    </source>
</evidence>
<dbReference type="GO" id="GO:0045944">
    <property type="term" value="P:positive regulation of transcription by RNA polymerase II"/>
    <property type="evidence" value="ECO:0007669"/>
    <property type="project" value="TreeGrafter"/>
</dbReference>
<gene>
    <name evidence="3" type="ORF">PV327_000606</name>
</gene>
<dbReference type="NCBIfam" id="TIGR00293">
    <property type="entry name" value="prefoldin subunit alpha"/>
    <property type="match status" value="1"/>
</dbReference>
<dbReference type="PANTHER" id="PTHR13345">
    <property type="entry name" value="MEDIATOR OF RNA POLYMERASE II TRANSCRIPTION SUBUNIT 10"/>
    <property type="match status" value="1"/>
</dbReference>
<dbReference type="Pfam" id="PF02996">
    <property type="entry name" value="Prefoldin"/>
    <property type="match status" value="1"/>
</dbReference>
<dbReference type="SUPFAM" id="SSF46579">
    <property type="entry name" value="Prefoldin"/>
    <property type="match status" value="1"/>
</dbReference>
<sequence>MNSTIGRVREFSRSIQNGSVLISKIDYFSLCFNVFDSRVNKMETLNNGVSKKIAQFEQFINDVLKTDLAKLSEKLDIKNTEVAEFIQLKSVITTLKNTGSDKSGFKTKVDIGNNFFVQAHIEDATKILVDVGLGYYVEFNLDEAVVLINVRVKLLESQIANLRKEIAKTNAHIKLLLIGIRDLQGIK</sequence>
<proteinExistence type="inferred from homology"/>
<dbReference type="Proteomes" id="UP001168972">
    <property type="component" value="Unassembled WGS sequence"/>
</dbReference>
<dbReference type="Gene3D" id="1.10.287.370">
    <property type="match status" value="1"/>
</dbReference>
<dbReference type="InterPro" id="IPR009053">
    <property type="entry name" value="Prefoldin"/>
</dbReference>
<accession>A0AA39G712</accession>
<organism evidence="3 4">
    <name type="scientific">Microctonus hyperodae</name>
    <name type="common">Parasitoid wasp</name>
    <dbReference type="NCBI Taxonomy" id="165561"/>
    <lineage>
        <taxon>Eukaryota</taxon>
        <taxon>Metazoa</taxon>
        <taxon>Ecdysozoa</taxon>
        <taxon>Arthropoda</taxon>
        <taxon>Hexapoda</taxon>
        <taxon>Insecta</taxon>
        <taxon>Pterygota</taxon>
        <taxon>Neoptera</taxon>
        <taxon>Endopterygota</taxon>
        <taxon>Hymenoptera</taxon>
        <taxon>Apocrita</taxon>
        <taxon>Ichneumonoidea</taxon>
        <taxon>Braconidae</taxon>
        <taxon>Euphorinae</taxon>
        <taxon>Microctonus</taxon>
    </lineage>
</organism>
<dbReference type="EMBL" id="JAQQBR010000001">
    <property type="protein sequence ID" value="KAK0182466.1"/>
    <property type="molecule type" value="Genomic_DNA"/>
</dbReference>
<comment type="similarity">
    <text evidence="1">Belongs to the UXT family.</text>
</comment>
<comment type="caution">
    <text evidence="3">The sequence shown here is derived from an EMBL/GenBank/DDBJ whole genome shotgun (WGS) entry which is preliminary data.</text>
</comment>
<dbReference type="GO" id="GO:0016592">
    <property type="term" value="C:mediator complex"/>
    <property type="evidence" value="ECO:0007669"/>
    <property type="project" value="TreeGrafter"/>
</dbReference>
<dbReference type="PANTHER" id="PTHR13345:SF9">
    <property type="entry name" value="PROTEIN UXT"/>
    <property type="match status" value="1"/>
</dbReference>
<dbReference type="AlphaFoldDB" id="A0AA39G712"/>
<evidence type="ECO:0000256" key="2">
    <source>
        <dbReference type="SAM" id="Coils"/>
    </source>
</evidence>
<evidence type="ECO:0008006" key="5">
    <source>
        <dbReference type="Google" id="ProtNLM"/>
    </source>
</evidence>
<feature type="coiled-coil region" evidence="2">
    <location>
        <begin position="145"/>
        <end position="172"/>
    </location>
</feature>
<keyword evidence="4" id="KW-1185">Reference proteome</keyword>
<protein>
    <recommendedName>
        <fullName evidence="5">Protein UXT</fullName>
    </recommendedName>
</protein>
<dbReference type="PRINTS" id="PR01502">
    <property type="entry name" value="UXTPROTEIN"/>
</dbReference>
<keyword evidence="2" id="KW-0175">Coiled coil</keyword>
<name>A0AA39G712_MICHY</name>
<dbReference type="GO" id="GO:0003714">
    <property type="term" value="F:transcription corepressor activity"/>
    <property type="evidence" value="ECO:0007669"/>
    <property type="project" value="InterPro"/>
</dbReference>
<dbReference type="CDD" id="cd23158">
    <property type="entry name" value="Prefoldin_UXT"/>
    <property type="match status" value="1"/>
</dbReference>
<dbReference type="InterPro" id="IPR003994">
    <property type="entry name" value="UXT"/>
</dbReference>